<dbReference type="Proteomes" id="UP000001194">
    <property type="component" value="Unassembled WGS sequence"/>
</dbReference>
<sequence length="153" mass="17689">MEHDCYHRSRRQQTIVYFEPRSPYATIVHFLVTFSGNHDLNALQLPVSLDINIHPLPLNSAAAWIVYLHTGLGVIILPMVTFFDNFFLGGSSGMTRRRGQYFRTGMSQLEIGEQGEEVMNSEYWQNRPVAEPEGRRRLSSKFREFRSSCFSNL</sequence>
<evidence type="ECO:0000313" key="3">
    <source>
        <dbReference type="Proteomes" id="UP000001194"/>
    </source>
</evidence>
<keyword evidence="1" id="KW-1133">Transmembrane helix</keyword>
<gene>
    <name evidence="2" type="ORF">LACBIDRAFT_303907</name>
</gene>
<dbReference type="EMBL" id="DS547115">
    <property type="protein sequence ID" value="EDR05091.1"/>
    <property type="molecule type" value="Genomic_DNA"/>
</dbReference>
<reference evidence="2 3" key="1">
    <citation type="journal article" date="2008" name="Nature">
        <title>The genome of Laccaria bicolor provides insights into mycorrhizal symbiosis.</title>
        <authorList>
            <person name="Martin F."/>
            <person name="Aerts A."/>
            <person name="Ahren D."/>
            <person name="Brun A."/>
            <person name="Danchin E.G.J."/>
            <person name="Duchaussoy F."/>
            <person name="Gibon J."/>
            <person name="Kohler A."/>
            <person name="Lindquist E."/>
            <person name="Pereda V."/>
            <person name="Salamov A."/>
            <person name="Shapiro H.J."/>
            <person name="Wuyts J."/>
            <person name="Blaudez D."/>
            <person name="Buee M."/>
            <person name="Brokstein P."/>
            <person name="Canbaeck B."/>
            <person name="Cohen D."/>
            <person name="Courty P.E."/>
            <person name="Coutinho P.M."/>
            <person name="Delaruelle C."/>
            <person name="Detter J.C."/>
            <person name="Deveau A."/>
            <person name="DiFazio S."/>
            <person name="Duplessis S."/>
            <person name="Fraissinet-Tachet L."/>
            <person name="Lucic E."/>
            <person name="Frey-Klett P."/>
            <person name="Fourrey C."/>
            <person name="Feussner I."/>
            <person name="Gay G."/>
            <person name="Grimwood J."/>
            <person name="Hoegger P.J."/>
            <person name="Jain P."/>
            <person name="Kilaru S."/>
            <person name="Labbe J."/>
            <person name="Lin Y.C."/>
            <person name="Legue V."/>
            <person name="Le Tacon F."/>
            <person name="Marmeisse R."/>
            <person name="Melayah D."/>
            <person name="Montanini B."/>
            <person name="Muratet M."/>
            <person name="Nehls U."/>
            <person name="Niculita-Hirzel H."/>
            <person name="Oudot-Le Secq M.P."/>
            <person name="Peter M."/>
            <person name="Quesneville H."/>
            <person name="Rajashekar B."/>
            <person name="Reich M."/>
            <person name="Rouhier N."/>
            <person name="Schmutz J."/>
            <person name="Yin T."/>
            <person name="Chalot M."/>
            <person name="Henrissat B."/>
            <person name="Kuees U."/>
            <person name="Lucas S."/>
            <person name="Van de Peer Y."/>
            <person name="Podila G.K."/>
            <person name="Polle A."/>
            <person name="Pukkila P.J."/>
            <person name="Richardson P.M."/>
            <person name="Rouze P."/>
            <person name="Sanders I.R."/>
            <person name="Stajich J.E."/>
            <person name="Tunlid A."/>
            <person name="Tuskan G."/>
            <person name="Grigoriev I.V."/>
        </authorList>
    </citation>
    <scope>NUCLEOTIDE SEQUENCE [LARGE SCALE GENOMIC DNA]</scope>
    <source>
        <strain evidence="3">S238N-H82 / ATCC MYA-4686</strain>
    </source>
</reference>
<evidence type="ECO:0000256" key="1">
    <source>
        <dbReference type="SAM" id="Phobius"/>
    </source>
</evidence>
<keyword evidence="1" id="KW-0812">Transmembrane</keyword>
<feature type="transmembrane region" description="Helical" evidence="1">
    <location>
        <begin position="64"/>
        <end position="88"/>
    </location>
</feature>
<dbReference type="InParanoid" id="B0DKM6"/>
<name>B0DKM6_LACBS</name>
<dbReference type="RefSeq" id="XP_001884481.1">
    <property type="nucleotide sequence ID" value="XM_001884446.1"/>
</dbReference>
<keyword evidence="3" id="KW-1185">Reference proteome</keyword>
<dbReference type="GeneID" id="6080098"/>
<dbReference type="HOGENOM" id="CLU_1713579_0_0_1"/>
<keyword evidence="1" id="KW-0472">Membrane</keyword>
<dbReference type="KEGG" id="lbc:LACBIDRAFT_303907"/>
<protein>
    <submittedName>
        <fullName evidence="2">Predicted protein</fullName>
    </submittedName>
</protein>
<dbReference type="AlphaFoldDB" id="B0DKM6"/>
<organism evidence="3">
    <name type="scientific">Laccaria bicolor (strain S238N-H82 / ATCC MYA-4686)</name>
    <name type="common">Bicoloured deceiver</name>
    <name type="synonym">Laccaria laccata var. bicolor</name>
    <dbReference type="NCBI Taxonomy" id="486041"/>
    <lineage>
        <taxon>Eukaryota</taxon>
        <taxon>Fungi</taxon>
        <taxon>Dikarya</taxon>
        <taxon>Basidiomycota</taxon>
        <taxon>Agaricomycotina</taxon>
        <taxon>Agaricomycetes</taxon>
        <taxon>Agaricomycetidae</taxon>
        <taxon>Agaricales</taxon>
        <taxon>Agaricineae</taxon>
        <taxon>Hydnangiaceae</taxon>
        <taxon>Laccaria</taxon>
    </lineage>
</organism>
<accession>B0DKM6</accession>
<proteinExistence type="predicted"/>
<evidence type="ECO:0000313" key="2">
    <source>
        <dbReference type="EMBL" id="EDR05091.1"/>
    </source>
</evidence>